<protein>
    <submittedName>
        <fullName evidence="1">Uncharacterized protein</fullName>
    </submittedName>
</protein>
<name>A0A2P2PKY5_RHIMU</name>
<reference evidence="1" key="1">
    <citation type="submission" date="2018-02" db="EMBL/GenBank/DDBJ databases">
        <title>Rhizophora mucronata_Transcriptome.</title>
        <authorList>
            <person name="Meera S.P."/>
            <person name="Sreeshan A."/>
            <person name="Augustine A."/>
        </authorList>
    </citation>
    <scope>NUCLEOTIDE SEQUENCE</scope>
    <source>
        <tissue evidence="1">Leaf</tissue>
    </source>
</reference>
<evidence type="ECO:0000313" key="1">
    <source>
        <dbReference type="EMBL" id="MBX55398.1"/>
    </source>
</evidence>
<accession>A0A2P2PKY5</accession>
<dbReference type="EMBL" id="GGEC01074914">
    <property type="protein sequence ID" value="MBX55398.1"/>
    <property type="molecule type" value="Transcribed_RNA"/>
</dbReference>
<proteinExistence type="predicted"/>
<dbReference type="AlphaFoldDB" id="A0A2P2PKY5"/>
<sequence>MNGLLEGREVFRGRIIGILSLFSQTSFPSILRRNFETSTMLTSPVSLPSPNHRDLTFGFLLHCPAILQLLISEF</sequence>
<organism evidence="1">
    <name type="scientific">Rhizophora mucronata</name>
    <name type="common">Asiatic mangrove</name>
    <dbReference type="NCBI Taxonomy" id="61149"/>
    <lineage>
        <taxon>Eukaryota</taxon>
        <taxon>Viridiplantae</taxon>
        <taxon>Streptophyta</taxon>
        <taxon>Embryophyta</taxon>
        <taxon>Tracheophyta</taxon>
        <taxon>Spermatophyta</taxon>
        <taxon>Magnoliopsida</taxon>
        <taxon>eudicotyledons</taxon>
        <taxon>Gunneridae</taxon>
        <taxon>Pentapetalae</taxon>
        <taxon>rosids</taxon>
        <taxon>fabids</taxon>
        <taxon>Malpighiales</taxon>
        <taxon>Rhizophoraceae</taxon>
        <taxon>Rhizophora</taxon>
    </lineage>
</organism>